<feature type="region of interest" description="Disordered" evidence="1">
    <location>
        <begin position="1"/>
        <end position="66"/>
    </location>
</feature>
<comment type="caution">
    <text evidence="2">The sequence shown here is derived from an EMBL/GenBank/DDBJ whole genome shotgun (WGS) entry which is preliminary data.</text>
</comment>
<reference evidence="2 3" key="1">
    <citation type="submission" date="2021-06" db="EMBL/GenBank/DDBJ databases">
        <authorList>
            <person name="Kallberg Y."/>
            <person name="Tangrot J."/>
            <person name="Rosling A."/>
        </authorList>
    </citation>
    <scope>NUCLEOTIDE SEQUENCE [LARGE SCALE GENOMIC DNA]</scope>
    <source>
        <strain evidence="2 3">120-4 pot B 10/14</strain>
    </source>
</reference>
<dbReference type="EMBL" id="CAJVQB010071080">
    <property type="protein sequence ID" value="CAG8843039.1"/>
    <property type="molecule type" value="Genomic_DNA"/>
</dbReference>
<name>A0ABN7WZE2_GIGMA</name>
<evidence type="ECO:0000256" key="1">
    <source>
        <dbReference type="SAM" id="MobiDB-lite"/>
    </source>
</evidence>
<gene>
    <name evidence="2" type="ORF">GMARGA_LOCUS36319</name>
</gene>
<feature type="non-terminal residue" evidence="2">
    <location>
        <position position="1"/>
    </location>
</feature>
<organism evidence="2 3">
    <name type="scientific">Gigaspora margarita</name>
    <dbReference type="NCBI Taxonomy" id="4874"/>
    <lineage>
        <taxon>Eukaryota</taxon>
        <taxon>Fungi</taxon>
        <taxon>Fungi incertae sedis</taxon>
        <taxon>Mucoromycota</taxon>
        <taxon>Glomeromycotina</taxon>
        <taxon>Glomeromycetes</taxon>
        <taxon>Diversisporales</taxon>
        <taxon>Gigasporaceae</taxon>
        <taxon>Gigaspora</taxon>
    </lineage>
</organism>
<feature type="compositionally biased region" description="Basic residues" evidence="1">
    <location>
        <begin position="16"/>
        <end position="34"/>
    </location>
</feature>
<evidence type="ECO:0000313" key="3">
    <source>
        <dbReference type="Proteomes" id="UP000789901"/>
    </source>
</evidence>
<evidence type="ECO:0000313" key="2">
    <source>
        <dbReference type="EMBL" id="CAG8843039.1"/>
    </source>
</evidence>
<keyword evidence="3" id="KW-1185">Reference proteome</keyword>
<feature type="compositionally biased region" description="Polar residues" evidence="1">
    <location>
        <begin position="43"/>
        <end position="56"/>
    </location>
</feature>
<dbReference type="Proteomes" id="UP000789901">
    <property type="component" value="Unassembled WGS sequence"/>
</dbReference>
<protein>
    <submittedName>
        <fullName evidence="2">28465_t:CDS:1</fullName>
    </submittedName>
</protein>
<sequence>PKTSMRKSTELLTILQRRHQATTKGETKKHQKRRQFLEKKSGSLVTSLPTKQNCNKESAPKMSMRKSTELLTTTTMVIPSNDETKKHQNAATFVKKSGSLITLLPVKQNYNECGKVLNYLLPLQCGTKQRQDEETPKRLKKKW</sequence>
<proteinExistence type="predicted"/>
<accession>A0ABN7WZE2</accession>